<reference evidence="2" key="2">
    <citation type="submission" date="2018-05" db="EMBL/GenBank/DDBJ databases">
        <title>OpunRS2 (Oryza punctata Reference Sequence Version 2).</title>
        <authorList>
            <person name="Zhang J."/>
            <person name="Kudrna D."/>
            <person name="Lee S."/>
            <person name="Talag J."/>
            <person name="Welchert J."/>
            <person name="Wing R.A."/>
        </authorList>
    </citation>
    <scope>NUCLEOTIDE SEQUENCE [LARGE SCALE GENOMIC DNA]</scope>
</reference>
<dbReference type="Gramene" id="OPUNC02G08570.1">
    <property type="protein sequence ID" value="OPUNC02G08570.1"/>
    <property type="gene ID" value="OPUNC02G08570"/>
</dbReference>
<keyword evidence="3" id="KW-1185">Reference proteome</keyword>
<protein>
    <submittedName>
        <fullName evidence="2">Uncharacterized protein</fullName>
    </submittedName>
</protein>
<proteinExistence type="predicted"/>
<feature type="region of interest" description="Disordered" evidence="1">
    <location>
        <begin position="30"/>
        <end position="73"/>
    </location>
</feature>
<sequence>MHQSSYISSVVVPRRAADEQLVELVADVETAARRPQSSGSTAVRFRHDGTSAGNGHSITPTANSVAAGHIDLA</sequence>
<dbReference type="AlphaFoldDB" id="A0A0E0JXM7"/>
<reference evidence="2" key="1">
    <citation type="submission" date="2015-04" db="UniProtKB">
        <authorList>
            <consortium name="EnsemblPlants"/>
        </authorList>
    </citation>
    <scope>IDENTIFICATION</scope>
</reference>
<evidence type="ECO:0000313" key="3">
    <source>
        <dbReference type="Proteomes" id="UP000026962"/>
    </source>
</evidence>
<dbReference type="Proteomes" id="UP000026962">
    <property type="component" value="Chromosome 2"/>
</dbReference>
<evidence type="ECO:0000256" key="1">
    <source>
        <dbReference type="SAM" id="MobiDB-lite"/>
    </source>
</evidence>
<dbReference type="HOGENOM" id="CLU_2709064_0_0_1"/>
<accession>A0A0E0JXM7</accession>
<feature type="compositionally biased region" description="Polar residues" evidence="1">
    <location>
        <begin position="51"/>
        <end position="64"/>
    </location>
</feature>
<dbReference type="EnsemblPlants" id="OPUNC02G08570.1">
    <property type="protein sequence ID" value="OPUNC02G08570.1"/>
    <property type="gene ID" value="OPUNC02G08570"/>
</dbReference>
<evidence type="ECO:0000313" key="2">
    <source>
        <dbReference type="EnsemblPlants" id="OPUNC02G08570.1"/>
    </source>
</evidence>
<organism evidence="2">
    <name type="scientific">Oryza punctata</name>
    <name type="common">Red rice</name>
    <dbReference type="NCBI Taxonomy" id="4537"/>
    <lineage>
        <taxon>Eukaryota</taxon>
        <taxon>Viridiplantae</taxon>
        <taxon>Streptophyta</taxon>
        <taxon>Embryophyta</taxon>
        <taxon>Tracheophyta</taxon>
        <taxon>Spermatophyta</taxon>
        <taxon>Magnoliopsida</taxon>
        <taxon>Liliopsida</taxon>
        <taxon>Poales</taxon>
        <taxon>Poaceae</taxon>
        <taxon>BOP clade</taxon>
        <taxon>Oryzoideae</taxon>
        <taxon>Oryzeae</taxon>
        <taxon>Oryzinae</taxon>
        <taxon>Oryza</taxon>
    </lineage>
</organism>
<name>A0A0E0JXM7_ORYPU</name>